<dbReference type="Gene3D" id="3.30.450.20">
    <property type="entry name" value="PAS domain"/>
    <property type="match status" value="1"/>
</dbReference>
<evidence type="ECO:0000256" key="2">
    <source>
        <dbReference type="ARBA" id="ARBA00012438"/>
    </source>
</evidence>
<evidence type="ECO:0000313" key="10">
    <source>
        <dbReference type="Proteomes" id="UP001589943"/>
    </source>
</evidence>
<evidence type="ECO:0000256" key="6">
    <source>
        <dbReference type="ARBA" id="ARBA00022777"/>
    </source>
</evidence>
<keyword evidence="10" id="KW-1185">Reference proteome</keyword>
<comment type="catalytic activity">
    <reaction evidence="1">
        <text>ATP + protein L-histidine = ADP + protein N-phospho-L-histidine.</text>
        <dbReference type="EC" id="2.7.13.3"/>
    </reaction>
</comment>
<dbReference type="Gene3D" id="3.30.565.10">
    <property type="entry name" value="Histidine kinase-like ATPase, C-terminal domain"/>
    <property type="match status" value="1"/>
</dbReference>
<dbReference type="SMART" id="SM00911">
    <property type="entry name" value="HWE_HK"/>
    <property type="match status" value="1"/>
</dbReference>
<organism evidence="9 10">
    <name type="scientific">Novosphingobium aquiterrae</name>
    <dbReference type="NCBI Taxonomy" id="624388"/>
    <lineage>
        <taxon>Bacteria</taxon>
        <taxon>Pseudomonadati</taxon>
        <taxon>Pseudomonadota</taxon>
        <taxon>Alphaproteobacteria</taxon>
        <taxon>Sphingomonadales</taxon>
        <taxon>Sphingomonadaceae</taxon>
        <taxon>Novosphingobium</taxon>
    </lineage>
</organism>
<accession>A0ABV6PFY8</accession>
<dbReference type="Pfam" id="PF07536">
    <property type="entry name" value="HWE_HK"/>
    <property type="match status" value="1"/>
</dbReference>
<dbReference type="InterPro" id="IPR013656">
    <property type="entry name" value="PAS_4"/>
</dbReference>
<dbReference type="InterPro" id="IPR036890">
    <property type="entry name" value="HATPase_C_sf"/>
</dbReference>
<dbReference type="PANTHER" id="PTHR41523">
    <property type="entry name" value="TWO-COMPONENT SYSTEM SENSOR PROTEIN"/>
    <property type="match status" value="1"/>
</dbReference>
<keyword evidence="4 9" id="KW-0808">Transferase</keyword>
<gene>
    <name evidence="9" type="ORF">ACFFF7_04940</name>
</gene>
<name>A0ABV6PFY8_9SPHN</name>
<dbReference type="RefSeq" id="WP_379480241.1">
    <property type="nucleotide sequence ID" value="NZ_JBHLTL010000001.1"/>
</dbReference>
<evidence type="ECO:0000256" key="4">
    <source>
        <dbReference type="ARBA" id="ARBA00022679"/>
    </source>
</evidence>
<dbReference type="PANTHER" id="PTHR41523:SF7">
    <property type="entry name" value="HISTIDINE KINASE"/>
    <property type="match status" value="1"/>
</dbReference>
<dbReference type="GO" id="GO:0004673">
    <property type="term" value="F:protein histidine kinase activity"/>
    <property type="evidence" value="ECO:0007669"/>
    <property type="project" value="UniProtKB-EC"/>
</dbReference>
<feature type="domain" description="Signal transduction histidine kinase HWE region" evidence="8">
    <location>
        <begin position="147"/>
        <end position="228"/>
    </location>
</feature>
<evidence type="ECO:0000256" key="1">
    <source>
        <dbReference type="ARBA" id="ARBA00000085"/>
    </source>
</evidence>
<keyword evidence="6 9" id="KW-0418">Kinase</keyword>
<dbReference type="EMBL" id="JBHLTL010000001">
    <property type="protein sequence ID" value="MFC0588752.1"/>
    <property type="molecule type" value="Genomic_DNA"/>
</dbReference>
<comment type="caution">
    <text evidence="9">The sequence shown here is derived from an EMBL/GenBank/DDBJ whole genome shotgun (WGS) entry which is preliminary data.</text>
</comment>
<evidence type="ECO:0000256" key="7">
    <source>
        <dbReference type="ARBA" id="ARBA00022840"/>
    </source>
</evidence>
<proteinExistence type="predicted"/>
<evidence type="ECO:0000259" key="8">
    <source>
        <dbReference type="SMART" id="SM00911"/>
    </source>
</evidence>
<reference evidence="9 10" key="1">
    <citation type="submission" date="2024-09" db="EMBL/GenBank/DDBJ databases">
        <authorList>
            <person name="Sun Q."/>
            <person name="Mori K."/>
        </authorList>
    </citation>
    <scope>NUCLEOTIDE SEQUENCE [LARGE SCALE GENOMIC DNA]</scope>
    <source>
        <strain evidence="9 10">NCAIM B.02537</strain>
    </source>
</reference>
<dbReference type="Pfam" id="PF08448">
    <property type="entry name" value="PAS_4"/>
    <property type="match status" value="1"/>
</dbReference>
<sequence length="337" mass="36719">MDWTNRPLGPPESWSGVLKITAATVLASRFPQCMLWGAEGIMLYNDGYAPLMGNKPCGIGRPVAEVWSDVWDDIGPIFDKGMAGESSFFHDMELHTQRHGFDEQAWFTFSYTPVRDEFGKVLGVLNTVVETTETVLAKRRIELLNGELAHRMKNTFSVINAIAAQTFGFASDDDAPQARFSQRLQALSTAQDLLLHDSWGRADLEQIVRNALAPHLPAEDVLALDGPPVTLVGKQVFGLSLAMHELATNAAKYGAFARPGGKVSVRWQAGTPGSDDPFELVWEESGVGPVERPARTGFGTGLVTRALPMEFGGTGQVDYGADGVRFCLTSSMKTLKK</sequence>
<evidence type="ECO:0000256" key="5">
    <source>
        <dbReference type="ARBA" id="ARBA00022741"/>
    </source>
</evidence>
<keyword evidence="5" id="KW-0547">Nucleotide-binding</keyword>
<dbReference type="EC" id="2.7.13.3" evidence="2"/>
<protein>
    <recommendedName>
        <fullName evidence="2">histidine kinase</fullName>
        <ecNumber evidence="2">2.7.13.3</ecNumber>
    </recommendedName>
</protein>
<dbReference type="InterPro" id="IPR011102">
    <property type="entry name" value="Sig_transdc_His_kinase_HWE"/>
</dbReference>
<evidence type="ECO:0000313" key="9">
    <source>
        <dbReference type="EMBL" id="MFC0588752.1"/>
    </source>
</evidence>
<keyword evidence="3" id="KW-0597">Phosphoprotein</keyword>
<evidence type="ECO:0000256" key="3">
    <source>
        <dbReference type="ARBA" id="ARBA00022553"/>
    </source>
</evidence>
<keyword evidence="7" id="KW-0067">ATP-binding</keyword>
<dbReference type="Proteomes" id="UP001589943">
    <property type="component" value="Unassembled WGS sequence"/>
</dbReference>